<feature type="domain" description="ABC transmembrane type-2" evidence="7">
    <location>
        <begin position="20"/>
        <end position="243"/>
    </location>
</feature>
<feature type="transmembrane region" description="Helical" evidence="6">
    <location>
        <begin position="53"/>
        <end position="77"/>
    </location>
</feature>
<dbReference type="STRING" id="419479.SAMN04488563_4844"/>
<evidence type="ECO:0000256" key="3">
    <source>
        <dbReference type="ARBA" id="ARBA00022989"/>
    </source>
</evidence>
<feature type="transmembrane region" description="Helical" evidence="6">
    <location>
        <begin position="98"/>
        <end position="124"/>
    </location>
</feature>
<dbReference type="InterPro" id="IPR013525">
    <property type="entry name" value="ABC2_TM"/>
</dbReference>
<dbReference type="RefSeq" id="WP_046772489.1">
    <property type="nucleotide sequence ID" value="NZ_LBMC01000065.1"/>
</dbReference>
<dbReference type="GO" id="GO:0046677">
    <property type="term" value="P:response to antibiotic"/>
    <property type="evidence" value="ECO:0007669"/>
    <property type="project" value="UniProtKB-KW"/>
</dbReference>
<keyword evidence="2 6" id="KW-0812">Transmembrane</keyword>
<dbReference type="PANTHER" id="PTHR43027">
    <property type="entry name" value="DOXORUBICIN RESISTANCE ABC TRANSPORTER PERMEASE PROTEIN DRRC-RELATED"/>
    <property type="match status" value="1"/>
</dbReference>
<comment type="similarity">
    <text evidence="6">Belongs to the ABC-2 integral membrane protein family.</text>
</comment>
<dbReference type="Pfam" id="PF01061">
    <property type="entry name" value="ABC2_membrane"/>
    <property type="match status" value="1"/>
</dbReference>
<name>A0A1H2L1W4_9ACTN</name>
<feature type="transmembrane region" description="Helical" evidence="6">
    <location>
        <begin position="222"/>
        <end position="240"/>
    </location>
</feature>
<dbReference type="Proteomes" id="UP000182977">
    <property type="component" value="Chromosome I"/>
</dbReference>
<dbReference type="AlphaFoldDB" id="A0A1H2L1W4"/>
<dbReference type="OrthoDB" id="3217868at2"/>
<evidence type="ECO:0000259" key="7">
    <source>
        <dbReference type="PROSITE" id="PS51012"/>
    </source>
</evidence>
<feature type="transmembrane region" description="Helical" evidence="6">
    <location>
        <begin position="136"/>
        <end position="157"/>
    </location>
</feature>
<evidence type="ECO:0000256" key="1">
    <source>
        <dbReference type="ARBA" id="ARBA00004141"/>
    </source>
</evidence>
<feature type="transmembrane region" description="Helical" evidence="6">
    <location>
        <begin position="164"/>
        <end position="183"/>
    </location>
</feature>
<evidence type="ECO:0000256" key="2">
    <source>
        <dbReference type="ARBA" id="ARBA00022692"/>
    </source>
</evidence>
<keyword evidence="3 6" id="KW-1133">Transmembrane helix</keyword>
<protein>
    <recommendedName>
        <fullName evidence="6">Transport permease protein</fullName>
    </recommendedName>
</protein>
<comment type="subcellular location">
    <subcellularLocation>
        <location evidence="6">Cell membrane</location>
        <topology evidence="6">Multi-pass membrane protein</topology>
    </subcellularLocation>
    <subcellularLocation>
        <location evidence="1">Membrane</location>
        <topology evidence="1">Multi-pass membrane protein</topology>
    </subcellularLocation>
</comment>
<dbReference type="InterPro" id="IPR052902">
    <property type="entry name" value="ABC-2_transporter"/>
</dbReference>
<keyword evidence="5" id="KW-0046">Antibiotic resistance</keyword>
<keyword evidence="9" id="KW-1185">Reference proteome</keyword>
<feature type="transmembrane region" description="Helical" evidence="6">
    <location>
        <begin position="21"/>
        <end position="41"/>
    </location>
</feature>
<dbReference type="EMBL" id="LT629791">
    <property type="protein sequence ID" value="SDU74919.1"/>
    <property type="molecule type" value="Genomic_DNA"/>
</dbReference>
<dbReference type="PANTHER" id="PTHR43027:SF2">
    <property type="entry name" value="TRANSPORT PERMEASE PROTEIN"/>
    <property type="match status" value="1"/>
</dbReference>
<dbReference type="PROSITE" id="PS51012">
    <property type="entry name" value="ABC_TM2"/>
    <property type="match status" value="1"/>
</dbReference>
<dbReference type="PIRSF" id="PIRSF006648">
    <property type="entry name" value="DrrB"/>
    <property type="match status" value="1"/>
</dbReference>
<dbReference type="GO" id="GO:0140359">
    <property type="term" value="F:ABC-type transporter activity"/>
    <property type="evidence" value="ECO:0007669"/>
    <property type="project" value="InterPro"/>
</dbReference>
<dbReference type="InterPro" id="IPR000412">
    <property type="entry name" value="ABC_2_transport"/>
</dbReference>
<keyword evidence="6" id="KW-0813">Transport</keyword>
<proteinExistence type="inferred from homology"/>
<organism evidence="8 9">
    <name type="scientific">Jiangella alkaliphila</name>
    <dbReference type="NCBI Taxonomy" id="419479"/>
    <lineage>
        <taxon>Bacteria</taxon>
        <taxon>Bacillati</taxon>
        <taxon>Actinomycetota</taxon>
        <taxon>Actinomycetes</taxon>
        <taxon>Jiangellales</taxon>
        <taxon>Jiangellaceae</taxon>
        <taxon>Jiangella</taxon>
    </lineage>
</organism>
<gene>
    <name evidence="8" type="ORF">SAMN04488563_4844</name>
</gene>
<accession>A0A1H2L1W4</accession>
<evidence type="ECO:0000256" key="5">
    <source>
        <dbReference type="ARBA" id="ARBA00023251"/>
    </source>
</evidence>
<reference evidence="9" key="1">
    <citation type="submission" date="2016-10" db="EMBL/GenBank/DDBJ databases">
        <authorList>
            <person name="Varghese N."/>
            <person name="Submissions S."/>
        </authorList>
    </citation>
    <scope>NUCLEOTIDE SEQUENCE [LARGE SCALE GENOMIC DNA]</scope>
    <source>
        <strain evidence="9">DSM 45079</strain>
    </source>
</reference>
<evidence type="ECO:0000313" key="8">
    <source>
        <dbReference type="EMBL" id="SDU74919.1"/>
    </source>
</evidence>
<dbReference type="GO" id="GO:0043190">
    <property type="term" value="C:ATP-binding cassette (ABC) transporter complex"/>
    <property type="evidence" value="ECO:0007669"/>
    <property type="project" value="InterPro"/>
</dbReference>
<evidence type="ECO:0000313" key="9">
    <source>
        <dbReference type="Proteomes" id="UP000182977"/>
    </source>
</evidence>
<evidence type="ECO:0000256" key="4">
    <source>
        <dbReference type="ARBA" id="ARBA00023136"/>
    </source>
</evidence>
<keyword evidence="4 6" id="KW-0472">Membrane</keyword>
<dbReference type="InterPro" id="IPR047817">
    <property type="entry name" value="ABC2_TM_bact-type"/>
</dbReference>
<evidence type="ECO:0000256" key="6">
    <source>
        <dbReference type="RuleBase" id="RU361157"/>
    </source>
</evidence>
<sequence length="243" mass="25183">MSTLTKITTVESKLFLRDTTSAIMTFALPIGLMVVFGSIGLGEDDPEVGITEAFLPVMALALSAALLGLSVLPTVLATYREKGILRRMSVTPVHPGNVLAAQLLVNLAALLAAAVMVVLLGALAFDLGTPSNVGGFLVAFVLTATALFAVGLLVAALAPTGKAATSIGMLLFFPSMFFAGVWTPGDLMPSWARPVRDVSPLGAGMEALQDAWNGAWPDGTNLIALAVMTVVAGGIAARVFRWE</sequence>
<keyword evidence="6" id="KW-1003">Cell membrane</keyword>